<dbReference type="InterPro" id="IPR002018">
    <property type="entry name" value="CarbesteraseB"/>
</dbReference>
<protein>
    <submittedName>
        <fullName evidence="8">Cholinesterase</fullName>
    </submittedName>
</protein>
<dbReference type="GO" id="GO:0005615">
    <property type="term" value="C:extracellular space"/>
    <property type="evidence" value="ECO:0007669"/>
    <property type="project" value="TreeGrafter"/>
</dbReference>
<reference evidence="8" key="1">
    <citation type="submission" date="2020-12" db="EMBL/GenBank/DDBJ databases">
        <title>Neural signatures in transcriptome of heterophyid trematode Cryptocolyle lingua.</title>
        <authorList>
            <person name="Gorbushin A.M."/>
            <person name="Tolstenkov O."/>
        </authorList>
    </citation>
    <scope>NUCLEOTIDE SEQUENCE</scope>
</reference>
<evidence type="ECO:0000313" key="8">
    <source>
        <dbReference type="EMBL" id="QQY02555.1"/>
    </source>
</evidence>
<dbReference type="AlphaFoldDB" id="A0A7U0TIA7"/>
<evidence type="ECO:0000256" key="5">
    <source>
        <dbReference type="SAM" id="MobiDB-lite"/>
    </source>
</evidence>
<evidence type="ECO:0000256" key="1">
    <source>
        <dbReference type="ARBA" id="ARBA00005964"/>
    </source>
</evidence>
<dbReference type="PANTHER" id="PTHR43918">
    <property type="entry name" value="ACETYLCHOLINESTERASE"/>
    <property type="match status" value="1"/>
</dbReference>
<dbReference type="PRINTS" id="PR00878">
    <property type="entry name" value="CHOLNESTRASE"/>
</dbReference>
<keyword evidence="4" id="KW-1015">Disulfide bond</keyword>
<keyword evidence="6" id="KW-0732">Signal</keyword>
<dbReference type="GO" id="GO:0019695">
    <property type="term" value="P:choline metabolic process"/>
    <property type="evidence" value="ECO:0007669"/>
    <property type="project" value="TreeGrafter"/>
</dbReference>
<dbReference type="InterPro" id="IPR029058">
    <property type="entry name" value="AB_hydrolase_fold"/>
</dbReference>
<proteinExistence type="evidence at transcript level"/>
<gene>
    <name evidence="8" type="primary">BCHE2</name>
</gene>
<feature type="chain" id="PRO_5030550644" evidence="6">
    <location>
        <begin position="21"/>
        <end position="730"/>
    </location>
</feature>
<dbReference type="InterPro" id="IPR050654">
    <property type="entry name" value="AChE-related_enzymes"/>
</dbReference>
<keyword evidence="3" id="KW-0378">Hydrolase</keyword>
<comment type="similarity">
    <text evidence="1">Belongs to the type-B carboxylesterase/lipase family.</text>
</comment>
<dbReference type="GO" id="GO:0003990">
    <property type="term" value="F:acetylcholinesterase activity"/>
    <property type="evidence" value="ECO:0007669"/>
    <property type="project" value="TreeGrafter"/>
</dbReference>
<dbReference type="PANTHER" id="PTHR43918:SF4">
    <property type="entry name" value="CARBOXYLIC ESTER HYDROLASE"/>
    <property type="match status" value="1"/>
</dbReference>
<dbReference type="FunFam" id="3.40.50.1820:FF:000029">
    <property type="entry name" value="Acetylcholinesterase"/>
    <property type="match status" value="1"/>
</dbReference>
<evidence type="ECO:0000259" key="7">
    <source>
        <dbReference type="Pfam" id="PF00135"/>
    </source>
</evidence>
<dbReference type="PROSITE" id="PS00941">
    <property type="entry name" value="CARBOXYLESTERASE_B_2"/>
    <property type="match status" value="1"/>
</dbReference>
<dbReference type="GO" id="GO:0005886">
    <property type="term" value="C:plasma membrane"/>
    <property type="evidence" value="ECO:0007669"/>
    <property type="project" value="TreeGrafter"/>
</dbReference>
<dbReference type="Pfam" id="PF00135">
    <property type="entry name" value="COesterase"/>
    <property type="match status" value="1"/>
</dbReference>
<accession>A0A7U0TIA7</accession>
<evidence type="ECO:0000256" key="6">
    <source>
        <dbReference type="SAM" id="SignalP"/>
    </source>
</evidence>
<evidence type="ECO:0000256" key="3">
    <source>
        <dbReference type="ARBA" id="ARBA00022801"/>
    </source>
</evidence>
<evidence type="ECO:0000256" key="2">
    <source>
        <dbReference type="ARBA" id="ARBA00022487"/>
    </source>
</evidence>
<organism evidence="8">
    <name type="scientific">Cryptocotyle lingua</name>
    <dbReference type="NCBI Taxonomy" id="66766"/>
    <lineage>
        <taxon>Eukaryota</taxon>
        <taxon>Metazoa</taxon>
        <taxon>Spiralia</taxon>
        <taxon>Lophotrochozoa</taxon>
        <taxon>Platyhelminthes</taxon>
        <taxon>Trematoda</taxon>
        <taxon>Digenea</taxon>
        <taxon>Opisthorchiida</taxon>
        <taxon>Opisthorchiata</taxon>
        <taxon>Heterophyidae</taxon>
        <taxon>Cryptocotyle</taxon>
    </lineage>
</organism>
<dbReference type="Gene3D" id="3.40.50.1820">
    <property type="entry name" value="alpha/beta hydrolase"/>
    <property type="match status" value="1"/>
</dbReference>
<name>A0A7U0TIA7_9TREM</name>
<dbReference type="InterPro" id="IPR019819">
    <property type="entry name" value="Carboxylesterase_B_CS"/>
</dbReference>
<keyword evidence="2" id="KW-0719">Serine esterase</keyword>
<dbReference type="SUPFAM" id="SSF53474">
    <property type="entry name" value="alpha/beta-Hydrolases"/>
    <property type="match status" value="1"/>
</dbReference>
<feature type="signal peptide" evidence="6">
    <location>
        <begin position="1"/>
        <end position="20"/>
    </location>
</feature>
<feature type="region of interest" description="Disordered" evidence="5">
    <location>
        <begin position="656"/>
        <end position="698"/>
    </location>
</feature>
<sequence length="730" mass="83057">MHSGTFACLGILLLLCQSLCDNIIVRTNYGPVSGKQKYILGKKVYEFRGIPYAQPPIGDLRFKYPKKPKPWKNILDASSYAKSCVQSPLDTRRTSATSRVWVPETEFSEDCLYLNIWSRENNHSSVDESNESTVMLESSALFGPKTGRPVMVWIHGGSLTRGSTALEMYNGAYLASKMDVVVVTVQYRLGPLGFLYLGTEDAPGNQGLMDQVAALQWVRENIAYFGGNPQQVTLFGHAGGVVCVALHLLSPVSSSLYQQAILQSGSPLAWWAIESKRTASEKAEMLAMLSGCESENPAVDVAKCLRSIDAETLELNQWHMQNLRNGDNSTRMLQLSHWYRSNRLRSAGYYYDIPFKPVVTEPLLPRWPYEVLGSGKLHMQHRIMLGVNKDEGMFHLIQALRRYFMMHHELSELPKAFENRLGNTDPVDLLAFYIMDENFLHPTLLQATIFEYQIPSRAIGQLIWGAKEILQALNEVGGDYNIKCPVVEFADFYSRAPNSQVFLYSFEHQTKEAPWPEWTGVMQGYEAEYVFGAPFNPDYQKRFYNFTDDERGLSEEMMRFWTNFASTGSPNLNPGEFHTRNRHLYWERYTSHSPTNGATFKEEMALKSSPNLVADTSRKHMVFRLPESQMERNLQRHHCMFWREQLPLMREQLLSTGPCSKDKKRPTSTGVDQNAGGRSPSGTFYPQPTKRTKDGPGNKGTIVHMAINYYTILPMAQVLVWQTCHPLTWL</sequence>
<dbReference type="InterPro" id="IPR000997">
    <property type="entry name" value="Cholinesterase"/>
</dbReference>
<dbReference type="EMBL" id="MW361177">
    <property type="protein sequence ID" value="QQY02555.1"/>
    <property type="molecule type" value="mRNA"/>
</dbReference>
<feature type="domain" description="Carboxylesterase type B" evidence="7">
    <location>
        <begin position="23"/>
        <end position="604"/>
    </location>
</feature>
<dbReference type="GO" id="GO:0006581">
    <property type="term" value="P:acetylcholine catabolic process"/>
    <property type="evidence" value="ECO:0007669"/>
    <property type="project" value="TreeGrafter"/>
</dbReference>
<evidence type="ECO:0000256" key="4">
    <source>
        <dbReference type="ARBA" id="ARBA00023157"/>
    </source>
</evidence>